<feature type="region of interest" description="Disordered" evidence="1">
    <location>
        <begin position="250"/>
        <end position="272"/>
    </location>
</feature>
<comment type="caution">
    <text evidence="2">The sequence shown here is derived from an EMBL/GenBank/DDBJ whole genome shotgun (WGS) entry which is preliminary data.</text>
</comment>
<dbReference type="AlphaFoldDB" id="A0A8J5FHL2"/>
<reference evidence="2 3" key="1">
    <citation type="submission" date="2020-08" db="EMBL/GenBank/DDBJ databases">
        <title>Plant Genome Project.</title>
        <authorList>
            <person name="Zhang R.-G."/>
        </authorList>
    </citation>
    <scope>NUCLEOTIDE SEQUENCE [LARGE SCALE GENOMIC DNA]</scope>
    <source>
        <tissue evidence="2">Rhizome</tissue>
    </source>
</reference>
<dbReference type="EMBL" id="JACMSC010000014">
    <property type="protein sequence ID" value="KAG6488407.1"/>
    <property type="molecule type" value="Genomic_DNA"/>
</dbReference>
<gene>
    <name evidence="2" type="ORF">ZIOFF_049650</name>
</gene>
<organism evidence="2 3">
    <name type="scientific">Zingiber officinale</name>
    <name type="common">Ginger</name>
    <name type="synonym">Amomum zingiber</name>
    <dbReference type="NCBI Taxonomy" id="94328"/>
    <lineage>
        <taxon>Eukaryota</taxon>
        <taxon>Viridiplantae</taxon>
        <taxon>Streptophyta</taxon>
        <taxon>Embryophyta</taxon>
        <taxon>Tracheophyta</taxon>
        <taxon>Spermatophyta</taxon>
        <taxon>Magnoliopsida</taxon>
        <taxon>Liliopsida</taxon>
        <taxon>Zingiberales</taxon>
        <taxon>Zingiberaceae</taxon>
        <taxon>Zingiber</taxon>
    </lineage>
</organism>
<feature type="compositionally biased region" description="Basic and acidic residues" evidence="1">
    <location>
        <begin position="231"/>
        <end position="241"/>
    </location>
</feature>
<name>A0A8J5FHL2_ZINOF</name>
<proteinExistence type="predicted"/>
<feature type="region of interest" description="Disordered" evidence="1">
    <location>
        <begin position="225"/>
        <end position="244"/>
    </location>
</feature>
<sequence>MTLHQVDSAPFKLVIELGENKELSSFIFFPKQTLGIALTADDKGLTGESKNAFLSVLKKGGSILHIFLSLPVPPVPTSAAGGNASPRRPFDPLRSAPQLSCRAWITPASAASTSIAVRLAPSKQKLFVIRPLLSVRSSWDMDFGSKDSAERYCGHGGRIYRLPWLSTSRAMEMENPLEPVAEDKEETSHQDDRADVVAGGRDKLPNAIPLVLPLPEFLSSCPLPPGIRQQSPERKEKEVEKSNFLSDVPTKILNSSPLPSVTEHQGASNDSEIGSEELKLSFCCANANFKLLDCATRNETAEP</sequence>
<evidence type="ECO:0000313" key="3">
    <source>
        <dbReference type="Proteomes" id="UP000734854"/>
    </source>
</evidence>
<evidence type="ECO:0000256" key="1">
    <source>
        <dbReference type="SAM" id="MobiDB-lite"/>
    </source>
</evidence>
<keyword evidence="3" id="KW-1185">Reference proteome</keyword>
<feature type="compositionally biased region" description="Polar residues" evidence="1">
    <location>
        <begin position="252"/>
        <end position="272"/>
    </location>
</feature>
<evidence type="ECO:0000313" key="2">
    <source>
        <dbReference type="EMBL" id="KAG6488407.1"/>
    </source>
</evidence>
<dbReference type="Proteomes" id="UP000734854">
    <property type="component" value="Unassembled WGS sequence"/>
</dbReference>
<accession>A0A8J5FHL2</accession>
<protein>
    <submittedName>
        <fullName evidence="2">Uncharacterized protein</fullName>
    </submittedName>
</protein>